<dbReference type="CDD" id="cd00096">
    <property type="entry name" value="Ig"/>
    <property type="match status" value="2"/>
</dbReference>
<evidence type="ECO:0000313" key="7">
    <source>
        <dbReference type="Proteomes" id="UP000515129"/>
    </source>
</evidence>
<dbReference type="GO" id="GO:0016020">
    <property type="term" value="C:membrane"/>
    <property type="evidence" value="ECO:0007669"/>
    <property type="project" value="UniProtKB-SubCell"/>
</dbReference>
<dbReference type="InterPro" id="IPR013783">
    <property type="entry name" value="Ig-like_fold"/>
</dbReference>
<dbReference type="Pfam" id="PF13895">
    <property type="entry name" value="Ig_2"/>
    <property type="match status" value="2"/>
</dbReference>
<evidence type="ECO:0000259" key="6">
    <source>
        <dbReference type="PROSITE" id="PS50835"/>
    </source>
</evidence>
<keyword evidence="4" id="KW-0325">Glycoprotein</keyword>
<dbReference type="SUPFAM" id="SSF48726">
    <property type="entry name" value="Immunoglobulin"/>
    <property type="match status" value="4"/>
</dbReference>
<gene>
    <name evidence="8" type="primary">LOC113044727</name>
</gene>
<keyword evidence="3" id="KW-0472">Membrane</keyword>
<dbReference type="AlphaFoldDB" id="A0A6P6JLM9"/>
<dbReference type="Proteomes" id="UP000515129">
    <property type="component" value="Chromosome 26"/>
</dbReference>
<dbReference type="PANTHER" id="PTHR12080">
    <property type="entry name" value="SIGNALING LYMPHOCYTIC ACTIVATION MOLECULE"/>
    <property type="match status" value="1"/>
</dbReference>
<proteinExistence type="predicted"/>
<feature type="chain" id="PRO_5028425262" evidence="5">
    <location>
        <begin position="20"/>
        <end position="601"/>
    </location>
</feature>
<evidence type="ECO:0000256" key="2">
    <source>
        <dbReference type="ARBA" id="ARBA00022729"/>
    </source>
</evidence>
<protein>
    <submittedName>
        <fullName evidence="8">Hemicentin-1-like</fullName>
    </submittedName>
</protein>
<dbReference type="KEGG" id="caua:113044727"/>
<dbReference type="PROSITE" id="PS50835">
    <property type="entry name" value="IG_LIKE"/>
    <property type="match status" value="2"/>
</dbReference>
<evidence type="ECO:0000256" key="4">
    <source>
        <dbReference type="ARBA" id="ARBA00023180"/>
    </source>
</evidence>
<dbReference type="SMART" id="SM00408">
    <property type="entry name" value="IGc2"/>
    <property type="match status" value="5"/>
</dbReference>
<keyword evidence="7" id="KW-1185">Reference proteome</keyword>
<dbReference type="Gene3D" id="3.90.930.1">
    <property type="match status" value="4"/>
</dbReference>
<feature type="signal peptide" evidence="5">
    <location>
        <begin position="1"/>
        <end position="19"/>
    </location>
</feature>
<comment type="subcellular location">
    <subcellularLocation>
        <location evidence="1">Membrane</location>
    </subcellularLocation>
</comment>
<feature type="domain" description="Ig-like" evidence="6">
    <location>
        <begin position="415"/>
        <end position="491"/>
    </location>
</feature>
<dbReference type="InterPro" id="IPR003598">
    <property type="entry name" value="Ig_sub2"/>
</dbReference>
<organism evidence="7 8">
    <name type="scientific">Carassius auratus</name>
    <name type="common">Goldfish</name>
    <dbReference type="NCBI Taxonomy" id="7957"/>
    <lineage>
        <taxon>Eukaryota</taxon>
        <taxon>Metazoa</taxon>
        <taxon>Chordata</taxon>
        <taxon>Craniata</taxon>
        <taxon>Vertebrata</taxon>
        <taxon>Euteleostomi</taxon>
        <taxon>Actinopterygii</taxon>
        <taxon>Neopterygii</taxon>
        <taxon>Teleostei</taxon>
        <taxon>Ostariophysi</taxon>
        <taxon>Cypriniformes</taxon>
        <taxon>Cyprinidae</taxon>
        <taxon>Cyprininae</taxon>
        <taxon>Carassius</taxon>
    </lineage>
</organism>
<dbReference type="InterPro" id="IPR007110">
    <property type="entry name" value="Ig-like_dom"/>
</dbReference>
<keyword evidence="2 5" id="KW-0732">Signal</keyword>
<dbReference type="RefSeq" id="XP_026060691.1">
    <property type="nucleotide sequence ID" value="XM_026204906.1"/>
</dbReference>
<dbReference type="PANTHER" id="PTHR12080:SF55">
    <property type="entry name" value="LYMPHOCYTE FUNCTION-ASSOCIATED ANTIGEN 3"/>
    <property type="match status" value="1"/>
</dbReference>
<evidence type="ECO:0000256" key="3">
    <source>
        <dbReference type="ARBA" id="ARBA00023136"/>
    </source>
</evidence>
<evidence type="ECO:0000313" key="8">
    <source>
        <dbReference type="RefSeq" id="XP_026060691.1"/>
    </source>
</evidence>
<evidence type="ECO:0000256" key="1">
    <source>
        <dbReference type="ARBA" id="ARBA00004370"/>
    </source>
</evidence>
<sequence length="601" mass="67187">MNSLLFLFLFGFITALTAAEICKTELLEGTSCTIKLPTKNTDKSNEIKWVHFSSDDVIHRKKGRMRKTIPGLTMEEDGSLTFESVSLKNSGRYTYSVFNAEGTQIDAGEKEIKVYANAPKPTVKINNKDGITTLTFAEICKTELLEGTSCTLKLPTRNKEKLNEIIWVHLSSDAVIHRKSGTMRKITPGLTMEEDGSLTFESVSLKNSGRYTYTVFNADGTLTDAGENEIKVYAKAPKPTVKISKKDDVVTLTCDFGDRTDLTLSWYKEDNIIQNENNPKLLLTSAQVQENKPYSCSVSNPVSKEQSNRKRVSFAEIYKSDLLEGTSCTLQLPTRNTDKSNEIKWIHLSSDAGIHRKNGKIRKNTPGLTMEEDGSLTFESVSLKNSGRYRYTVFNNEGTQLDAGEKEIHVYANAPKPTLKVNKKDGITTLTCDFGDRTDLTVSWYKEDNIIQNENNPELLLTSAQVQENKPYSCSVSNPVSKEQSDRRRASPLKMCIQDLLEGSSCTIQLPTRNKEKPSEIRWTHLSSGDFIHRKNGTIRTSTTGLTMEEDGSLVFESVNLKNSGRYTYTVFNAEGTLIDAGEKEINVYGKITNICTTLIT</sequence>
<accession>A0A6P6JLM9</accession>
<name>A0A6P6JLM9_CARAU</name>
<dbReference type="OrthoDB" id="8963224at2759"/>
<reference evidence="8" key="1">
    <citation type="submission" date="2025-08" db="UniProtKB">
        <authorList>
            <consortium name="RefSeq"/>
        </authorList>
    </citation>
    <scope>IDENTIFICATION</scope>
    <source>
        <strain evidence="8">Wakin</strain>
        <tissue evidence="8">Muscle</tissue>
    </source>
</reference>
<evidence type="ECO:0000256" key="5">
    <source>
        <dbReference type="SAM" id="SignalP"/>
    </source>
</evidence>
<dbReference type="InterPro" id="IPR015631">
    <property type="entry name" value="CD2/SLAM_rcpt"/>
</dbReference>
<dbReference type="Gene3D" id="2.60.40.10">
    <property type="entry name" value="Immunoglobulins"/>
    <property type="match status" value="2"/>
</dbReference>
<feature type="domain" description="Ig-like" evidence="6">
    <location>
        <begin position="237"/>
        <end position="313"/>
    </location>
</feature>
<dbReference type="InterPro" id="IPR036179">
    <property type="entry name" value="Ig-like_dom_sf"/>
</dbReference>
<dbReference type="GeneID" id="113044727"/>